<dbReference type="EMBL" id="RHRS01000042">
    <property type="protein sequence ID" value="RRW33159.1"/>
    <property type="molecule type" value="Genomic_DNA"/>
</dbReference>
<accession>A0A427HF32</accession>
<evidence type="ECO:0000313" key="1">
    <source>
        <dbReference type="EMBL" id="RRW33159.1"/>
    </source>
</evidence>
<sequence>MSTICLKTNQNRLIANLRHAFTPHSMLGELLQNARRAQASHIQIIADGSTLIVSDDGSGIADLQTLIFIAESGWDHELKERENAFGLGVLSTLYFAEHLSVHSGNQGFNAATATIIRGDAIEVYPEPSRVGTEIRLDGVQSPQTNLTLPQWVEHQLKTLCEAFPVRVSLNNVDIARPLADASLPWRQTPIGRVLLDLDASPTQWRCFLQGLPIGRIPALSKHQIVLLRDDMVARLPDRQHLLNEAEDHQRIQAAIRETYRQALREAKGRLAASEFVELYAETCLSSSNADLLNDVPFAPRAWFRNWEDNPAGYHRYWERYPLNGISARAALEETGVWSIDSDGENDLAVETYLEARQAFLLEEHRLDANHWLTHMVKTVTPDQVGVWHGTILHSESCPPLAECIELALVDTLIVSLEGEPGEYPVDALRKDDTLYLTPNAGSVTELVSDYIFDDRYDEGREDEDAQTLATFIAVGCSQNPAQVVRALLPDALCQRSLPKLAGAVVQLIFDGNGKLLEVTA</sequence>
<keyword evidence="1" id="KW-0547">Nucleotide-binding</keyword>
<gene>
    <name evidence="1" type="ORF">EGJ44_15655</name>
</gene>
<reference evidence="1 2" key="1">
    <citation type="submission" date="2018-10" db="EMBL/GenBank/DDBJ databases">
        <title>Transmission dynamics of multidrug resistant bacteria on intensive care unit surfaces.</title>
        <authorList>
            <person name="D'Souza A.W."/>
            <person name="Potter R.F."/>
            <person name="Wallace M."/>
            <person name="Shupe A."/>
            <person name="Patel S."/>
            <person name="Sun S."/>
            <person name="Gul D."/>
            <person name="Kwon J.H."/>
            <person name="Andleeb S."/>
            <person name="Burnham C.-A.D."/>
            <person name="Dantas G."/>
        </authorList>
    </citation>
    <scope>NUCLEOTIDE SEQUENCE [LARGE SCALE GENOMIC DNA]</scope>
    <source>
        <strain evidence="1 2">PO_271</strain>
    </source>
</reference>
<evidence type="ECO:0000313" key="2">
    <source>
        <dbReference type="Proteomes" id="UP000272833"/>
    </source>
</evidence>
<keyword evidence="1" id="KW-0067">ATP-binding</keyword>
<dbReference type="GO" id="GO:0005524">
    <property type="term" value="F:ATP binding"/>
    <property type="evidence" value="ECO:0007669"/>
    <property type="project" value="UniProtKB-KW"/>
</dbReference>
<dbReference type="RefSeq" id="WP_125874659.1">
    <property type="nucleotide sequence ID" value="NZ_RHRS01000042.1"/>
</dbReference>
<name>A0A427HF32_ECTOL</name>
<organism evidence="1 2">
    <name type="scientific">Ectopseudomonas oleovorans</name>
    <name type="common">Pseudomonas oleovorans</name>
    <dbReference type="NCBI Taxonomy" id="301"/>
    <lineage>
        <taxon>Bacteria</taxon>
        <taxon>Pseudomonadati</taxon>
        <taxon>Pseudomonadota</taxon>
        <taxon>Gammaproteobacteria</taxon>
        <taxon>Pseudomonadales</taxon>
        <taxon>Pseudomonadaceae</taxon>
        <taxon>Ectopseudomonas</taxon>
    </lineage>
</organism>
<comment type="caution">
    <text evidence="1">The sequence shown here is derived from an EMBL/GenBank/DDBJ whole genome shotgun (WGS) entry which is preliminary data.</text>
</comment>
<dbReference type="SUPFAM" id="SSF55874">
    <property type="entry name" value="ATPase domain of HSP90 chaperone/DNA topoisomerase II/histidine kinase"/>
    <property type="match status" value="1"/>
</dbReference>
<protein>
    <submittedName>
        <fullName evidence="1">ATP-binding protein</fullName>
    </submittedName>
</protein>
<dbReference type="Proteomes" id="UP000272833">
    <property type="component" value="Unassembled WGS sequence"/>
</dbReference>
<dbReference type="Gene3D" id="3.30.565.10">
    <property type="entry name" value="Histidine kinase-like ATPase, C-terminal domain"/>
    <property type="match status" value="1"/>
</dbReference>
<dbReference type="InterPro" id="IPR036890">
    <property type="entry name" value="HATPase_C_sf"/>
</dbReference>
<dbReference type="AlphaFoldDB" id="A0A427HF32"/>
<proteinExistence type="predicted"/>